<feature type="domain" description="Chorismate mutase" evidence="7">
    <location>
        <begin position="17"/>
        <end position="109"/>
    </location>
</feature>
<proteinExistence type="predicted"/>
<evidence type="ECO:0000256" key="2">
    <source>
        <dbReference type="ARBA" id="ARBA00012404"/>
    </source>
</evidence>
<evidence type="ECO:0000313" key="8">
    <source>
        <dbReference type="EMBL" id="BBX68326.1"/>
    </source>
</evidence>
<evidence type="ECO:0000256" key="4">
    <source>
        <dbReference type="ARBA" id="ARBA00023235"/>
    </source>
</evidence>
<evidence type="ECO:0000256" key="6">
    <source>
        <dbReference type="SAM" id="SignalP"/>
    </source>
</evidence>
<keyword evidence="3 6" id="KW-0732">Signal</keyword>
<protein>
    <recommendedName>
        <fullName evidence="2 5">Chorismate mutase</fullName>
        <ecNumber evidence="2 5">5.4.99.5</ecNumber>
    </recommendedName>
</protein>
<dbReference type="InterPro" id="IPR036979">
    <property type="entry name" value="CM_dom_sf"/>
</dbReference>
<dbReference type="NCBIfam" id="NF006741">
    <property type="entry name" value="PRK09269.1"/>
    <property type="match status" value="1"/>
</dbReference>
<dbReference type="InterPro" id="IPR008240">
    <property type="entry name" value="Chorismate_mutase_periplasmic"/>
</dbReference>
<dbReference type="GO" id="GO:0004106">
    <property type="term" value="F:chorismate mutase activity"/>
    <property type="evidence" value="ECO:0007669"/>
    <property type="project" value="UniProtKB-EC"/>
</dbReference>
<gene>
    <name evidence="8" type="ORF">MPSYJ_17870</name>
</gene>
<dbReference type="Proteomes" id="UP000466514">
    <property type="component" value="Chromosome"/>
</dbReference>
<dbReference type="RefSeq" id="WP_163721762.1">
    <property type="nucleotide sequence ID" value="NZ_AP022574.1"/>
</dbReference>
<dbReference type="UniPathway" id="UPA00120">
    <property type="reaction ID" value="UER00203"/>
</dbReference>
<dbReference type="Gene3D" id="1.20.59.10">
    <property type="entry name" value="Chorismate mutase"/>
    <property type="match status" value="1"/>
</dbReference>
<dbReference type="SMART" id="SM00830">
    <property type="entry name" value="CM_2"/>
    <property type="match status" value="1"/>
</dbReference>
<sequence>MNIRCALAPVAVAVGVAVALIPMAPIASAQPTHSLTDLVDAAVRRLEVAEPVAANKFHTGGPIVDPAREQQVLDSVAGQARDLQIDPAYVTTAFRDQIDATVGIEYSRLAQWTLDPAAAPADTPDLGSSRDIIDALNREMVTLMAEEWGKLHAPQCLAELDAAKAAVASARGLDPLYRQAVDLATRNYCR</sequence>
<dbReference type="EMBL" id="AP022574">
    <property type="protein sequence ID" value="BBX68326.1"/>
    <property type="molecule type" value="Genomic_DNA"/>
</dbReference>
<feature type="chain" id="PRO_5029463871" description="Chorismate mutase" evidence="6">
    <location>
        <begin position="30"/>
        <end position="190"/>
    </location>
</feature>
<dbReference type="SUPFAM" id="SSF48600">
    <property type="entry name" value="Chorismate mutase II"/>
    <property type="match status" value="1"/>
</dbReference>
<dbReference type="AlphaFoldDB" id="A0A7I7M8I3"/>
<comment type="function">
    <text evidence="5">Catalyzes the Claisen rearrangement of chorismate to prephenate.</text>
</comment>
<dbReference type="InterPro" id="IPR036263">
    <property type="entry name" value="Chorismate_II_sf"/>
</dbReference>
<reference evidence="8 9" key="1">
    <citation type="journal article" date="2019" name="Emerg. Microbes Infect.">
        <title>Comprehensive subspecies identification of 175 nontuberculous mycobacteria species based on 7547 genomic profiles.</title>
        <authorList>
            <person name="Matsumoto Y."/>
            <person name="Kinjo T."/>
            <person name="Motooka D."/>
            <person name="Nabeya D."/>
            <person name="Jung N."/>
            <person name="Uechi K."/>
            <person name="Horii T."/>
            <person name="Iida T."/>
            <person name="Fujita J."/>
            <person name="Nakamura S."/>
        </authorList>
    </citation>
    <scope>NUCLEOTIDE SEQUENCE [LARGE SCALE GENOMIC DNA]</scope>
    <source>
        <strain evidence="8 9">JCM 13323</strain>
    </source>
</reference>
<dbReference type="InterPro" id="IPR051331">
    <property type="entry name" value="Chorismate_mutase-related"/>
</dbReference>
<dbReference type="EC" id="5.4.99.5" evidence="2 5"/>
<evidence type="ECO:0000256" key="1">
    <source>
        <dbReference type="ARBA" id="ARBA00004817"/>
    </source>
</evidence>
<evidence type="ECO:0000256" key="3">
    <source>
        <dbReference type="ARBA" id="ARBA00022729"/>
    </source>
</evidence>
<feature type="signal peptide" evidence="6">
    <location>
        <begin position="1"/>
        <end position="29"/>
    </location>
</feature>
<keyword evidence="9" id="KW-1185">Reference proteome</keyword>
<dbReference type="Pfam" id="PF01817">
    <property type="entry name" value="CM_2"/>
    <property type="match status" value="1"/>
</dbReference>
<keyword evidence="4 5" id="KW-0413">Isomerase</keyword>
<comment type="pathway">
    <text evidence="1 5">Metabolic intermediate biosynthesis; prephenate biosynthesis; prephenate from chorismate: step 1/1.</text>
</comment>
<evidence type="ECO:0000259" key="7">
    <source>
        <dbReference type="PROSITE" id="PS51168"/>
    </source>
</evidence>
<dbReference type="NCBIfam" id="TIGR01806">
    <property type="entry name" value="CM_mono2"/>
    <property type="match status" value="1"/>
</dbReference>
<dbReference type="PIRSF" id="PIRSF026640">
    <property type="entry name" value="Peripl_chor_mut"/>
    <property type="match status" value="1"/>
</dbReference>
<evidence type="ECO:0000313" key="9">
    <source>
        <dbReference type="Proteomes" id="UP000466514"/>
    </source>
</evidence>
<dbReference type="PANTHER" id="PTHR38041">
    <property type="entry name" value="CHORISMATE MUTASE"/>
    <property type="match status" value="1"/>
</dbReference>
<evidence type="ECO:0000256" key="5">
    <source>
        <dbReference type="PIRNR" id="PIRNR026640"/>
    </source>
</evidence>
<dbReference type="InterPro" id="IPR002701">
    <property type="entry name" value="CM_II_prokaryot"/>
</dbReference>
<dbReference type="KEGG" id="mpsc:MPSYJ_17870"/>
<dbReference type="GO" id="GO:0046417">
    <property type="term" value="P:chorismate metabolic process"/>
    <property type="evidence" value="ECO:0007669"/>
    <property type="project" value="InterPro"/>
</dbReference>
<dbReference type="GO" id="GO:0009697">
    <property type="term" value="P:salicylic acid biosynthetic process"/>
    <property type="evidence" value="ECO:0007669"/>
    <property type="project" value="TreeGrafter"/>
</dbReference>
<dbReference type="PANTHER" id="PTHR38041:SF2">
    <property type="entry name" value="SECRETED CHORISMATE MUTASE"/>
    <property type="match status" value="1"/>
</dbReference>
<name>A0A7I7M8I3_9MYCO</name>
<organism evidence="8 9">
    <name type="scientific">Mycolicibacterium psychrotolerans</name>
    <dbReference type="NCBI Taxonomy" id="216929"/>
    <lineage>
        <taxon>Bacteria</taxon>
        <taxon>Bacillati</taxon>
        <taxon>Actinomycetota</taxon>
        <taxon>Actinomycetes</taxon>
        <taxon>Mycobacteriales</taxon>
        <taxon>Mycobacteriaceae</taxon>
        <taxon>Mycolicibacterium</taxon>
    </lineage>
</organism>
<comment type="catalytic activity">
    <reaction evidence="5">
        <text>chorismate = prephenate</text>
        <dbReference type="Rhea" id="RHEA:13897"/>
        <dbReference type="ChEBI" id="CHEBI:29748"/>
        <dbReference type="ChEBI" id="CHEBI:29934"/>
        <dbReference type="EC" id="5.4.99.5"/>
    </reaction>
</comment>
<dbReference type="PROSITE" id="PS51168">
    <property type="entry name" value="CHORISMATE_MUT_2"/>
    <property type="match status" value="1"/>
</dbReference>
<accession>A0A7I7M8I3</accession>